<evidence type="ECO:0000313" key="3">
    <source>
        <dbReference type="Proteomes" id="UP000515277"/>
    </source>
</evidence>
<protein>
    <submittedName>
        <fullName evidence="2">Uncharacterized protein</fullName>
    </submittedName>
</protein>
<name>A0A7G7XEK3_9PSED</name>
<dbReference type="EMBL" id="CP060201">
    <property type="protein sequence ID" value="QNH78398.1"/>
    <property type="molecule type" value="Genomic_DNA"/>
</dbReference>
<keyword evidence="1" id="KW-0812">Transmembrane</keyword>
<organism evidence="2 3">
    <name type="scientific">Pseudomonas protegens</name>
    <dbReference type="NCBI Taxonomy" id="380021"/>
    <lineage>
        <taxon>Bacteria</taxon>
        <taxon>Pseudomonadati</taxon>
        <taxon>Pseudomonadota</taxon>
        <taxon>Gammaproteobacteria</taxon>
        <taxon>Pseudomonadales</taxon>
        <taxon>Pseudomonadaceae</taxon>
        <taxon>Pseudomonas</taxon>
    </lineage>
</organism>
<evidence type="ECO:0000256" key="1">
    <source>
        <dbReference type="SAM" id="Phobius"/>
    </source>
</evidence>
<reference evidence="3" key="1">
    <citation type="journal article" date="2020" name="Microbiol. Resour. Announc.">
        <title>Complete genome sequences of four natural Pseudomonas isolates that catabolize a wide range of aromatic compounds relevant to lignin valorization.</title>
        <authorList>
            <person name="Hatmaker E.A."/>
            <person name="Presley G."/>
            <person name="Cannon O."/>
            <person name="Guss A.M."/>
            <person name="Elkins J.G."/>
        </authorList>
    </citation>
    <scope>NUCLEOTIDE SEQUENCE [LARGE SCALE GENOMIC DNA]</scope>
    <source>
        <strain evidence="3">H1F5C</strain>
    </source>
</reference>
<sequence length="152" mass="16294">MLKRLHLTASLLALLCIATFFVSTLLVESMGTRHAIAQLKQLIVSPGLWVLIPAMAVAGASGMGLSRARQGRLIASKKKRMPFIAANGLLVLVPCAIALNRWASAGNFDTGFYLVQVIELIAGATNLTLMGLNVRDGLRLSGRLQRAMPQGR</sequence>
<dbReference type="AlphaFoldDB" id="A0A7G7XEK3"/>
<evidence type="ECO:0000313" key="2">
    <source>
        <dbReference type="EMBL" id="QNH78398.1"/>
    </source>
</evidence>
<dbReference type="RefSeq" id="WP_179597162.1">
    <property type="nucleotide sequence ID" value="NZ_CP060201.1"/>
</dbReference>
<feature type="transmembrane region" description="Helical" evidence="1">
    <location>
        <begin position="80"/>
        <end position="99"/>
    </location>
</feature>
<dbReference type="Proteomes" id="UP000515277">
    <property type="component" value="Chromosome"/>
</dbReference>
<accession>A0A7G7XEK3</accession>
<gene>
    <name evidence="2" type="ORF">GGI48_04220</name>
</gene>
<proteinExistence type="predicted"/>
<feature type="transmembrane region" description="Helical" evidence="1">
    <location>
        <begin position="47"/>
        <end position="68"/>
    </location>
</feature>
<keyword evidence="1" id="KW-0472">Membrane</keyword>
<feature type="transmembrane region" description="Helical" evidence="1">
    <location>
        <begin position="111"/>
        <end position="134"/>
    </location>
</feature>
<keyword evidence="1" id="KW-1133">Transmembrane helix</keyword>